<reference evidence="2" key="1">
    <citation type="journal article" date="2013" name="Proc. Natl. Acad. Sci. U.S.A.">
        <title>Genome structure and metabolic features in the red seaweed Chondrus crispus shed light on evolution of the Archaeplastida.</title>
        <authorList>
            <person name="Collen J."/>
            <person name="Porcel B."/>
            <person name="Carre W."/>
            <person name="Ball S.G."/>
            <person name="Chaparro C."/>
            <person name="Tonon T."/>
            <person name="Barbeyron T."/>
            <person name="Michel G."/>
            <person name="Noel B."/>
            <person name="Valentin K."/>
            <person name="Elias M."/>
            <person name="Artiguenave F."/>
            <person name="Arun A."/>
            <person name="Aury J.M."/>
            <person name="Barbosa-Neto J.F."/>
            <person name="Bothwell J.H."/>
            <person name="Bouget F.Y."/>
            <person name="Brillet L."/>
            <person name="Cabello-Hurtado F."/>
            <person name="Capella-Gutierrez S."/>
            <person name="Charrier B."/>
            <person name="Cladiere L."/>
            <person name="Cock J.M."/>
            <person name="Coelho S.M."/>
            <person name="Colleoni C."/>
            <person name="Czjzek M."/>
            <person name="Da Silva C."/>
            <person name="Delage L."/>
            <person name="Denoeud F."/>
            <person name="Deschamps P."/>
            <person name="Dittami S.M."/>
            <person name="Gabaldon T."/>
            <person name="Gachon C.M."/>
            <person name="Groisillier A."/>
            <person name="Herve C."/>
            <person name="Jabbari K."/>
            <person name="Katinka M."/>
            <person name="Kloareg B."/>
            <person name="Kowalczyk N."/>
            <person name="Labadie K."/>
            <person name="Leblanc C."/>
            <person name="Lopez P.J."/>
            <person name="McLachlan D.H."/>
            <person name="Meslet-Cladiere L."/>
            <person name="Moustafa A."/>
            <person name="Nehr Z."/>
            <person name="Nyvall Collen P."/>
            <person name="Panaud O."/>
            <person name="Partensky F."/>
            <person name="Poulain J."/>
            <person name="Rensing S.A."/>
            <person name="Rousvoal S."/>
            <person name="Samson G."/>
            <person name="Symeonidi A."/>
            <person name="Weissenbach J."/>
            <person name="Zambounis A."/>
            <person name="Wincker P."/>
            <person name="Boyen C."/>
        </authorList>
    </citation>
    <scope>NUCLEOTIDE SEQUENCE [LARGE SCALE GENOMIC DNA]</scope>
    <source>
        <strain evidence="2">cv. Stackhouse</strain>
    </source>
</reference>
<sequence>MALPEWVIAALFAEETQREALHVARVAHAPQAGGGAGGGALACCVNALYAAAGGGAPQAVSADPEGVLSASVAHPHRLEALLVSDVTDADESRAADVGRGVARLLQASRAGARASRGANERGLAGPEGVLAALVAHEAGREAALVAEVSDADEACGADVAGVVAAGLDAGGAGAAADARACQAVRADPERVFAALLVGRALAEALLVARVAHARQARVAAGGVGVAPAPLGDLVGGGVEDGGRGGEGQGGEEDEELHWAGVGGWMGVGGGIGAEGCGRMADECWEGERRGFV</sequence>
<dbReference type="RefSeq" id="XP_005715720.1">
    <property type="nucleotide sequence ID" value="XM_005715663.1"/>
</dbReference>
<evidence type="ECO:0000313" key="2">
    <source>
        <dbReference type="Proteomes" id="UP000012073"/>
    </source>
</evidence>
<gene>
    <name evidence="1" type="ORF">CHC_T00004028001</name>
</gene>
<dbReference type="GeneID" id="17323428"/>
<dbReference type="EMBL" id="HG001750">
    <property type="protein sequence ID" value="CDF35901.1"/>
    <property type="molecule type" value="Genomic_DNA"/>
</dbReference>
<proteinExistence type="predicted"/>
<keyword evidence="2" id="KW-1185">Reference proteome</keyword>
<protein>
    <submittedName>
        <fullName evidence="1">Uncharacterized protein</fullName>
    </submittedName>
</protein>
<dbReference type="KEGG" id="ccp:CHC_T00004028001"/>
<organism evidence="1 2">
    <name type="scientific">Chondrus crispus</name>
    <name type="common">Carrageen Irish moss</name>
    <name type="synonym">Polymorpha crispa</name>
    <dbReference type="NCBI Taxonomy" id="2769"/>
    <lineage>
        <taxon>Eukaryota</taxon>
        <taxon>Rhodophyta</taxon>
        <taxon>Florideophyceae</taxon>
        <taxon>Rhodymeniophycidae</taxon>
        <taxon>Gigartinales</taxon>
        <taxon>Gigartinaceae</taxon>
        <taxon>Chondrus</taxon>
    </lineage>
</organism>
<dbReference type="Proteomes" id="UP000012073">
    <property type="component" value="Unassembled WGS sequence"/>
</dbReference>
<dbReference type="Gramene" id="CDF35901">
    <property type="protein sequence ID" value="CDF35901"/>
    <property type="gene ID" value="CHC_T00004028001"/>
</dbReference>
<dbReference type="AlphaFoldDB" id="R7QEL6"/>
<accession>R7QEL6</accession>
<evidence type="ECO:0000313" key="1">
    <source>
        <dbReference type="EMBL" id="CDF35901.1"/>
    </source>
</evidence>
<name>R7QEL6_CHOCR</name>